<dbReference type="Proteomes" id="UP000222851">
    <property type="component" value="Unassembled WGS sequence"/>
</dbReference>
<dbReference type="EMBL" id="NUXH01000001">
    <property type="protein sequence ID" value="PFL75099.1"/>
    <property type="molecule type" value="Genomic_DNA"/>
</dbReference>
<gene>
    <name evidence="1" type="ORF">COJ30_00080</name>
</gene>
<evidence type="ECO:0000313" key="1">
    <source>
        <dbReference type="EMBL" id="PFL75099.1"/>
    </source>
</evidence>
<name>A0A2B0Y3S8_BACAN</name>
<evidence type="ECO:0000313" key="2">
    <source>
        <dbReference type="Proteomes" id="UP000222851"/>
    </source>
</evidence>
<proteinExistence type="predicted"/>
<reference evidence="1 2" key="1">
    <citation type="submission" date="2017-09" db="EMBL/GenBank/DDBJ databases">
        <title>Large-scale bioinformatics analysis of Bacillus genomes uncovers conserved roles of natural products in bacterial physiology.</title>
        <authorList>
            <consortium name="Agbiome Team Llc"/>
            <person name="Bleich R.M."/>
            <person name="Grubbs K.J."/>
            <person name="Santa Maria K.C."/>
            <person name="Allen S.E."/>
            <person name="Farag S."/>
            <person name="Shank E.A."/>
            <person name="Bowers A."/>
        </authorList>
    </citation>
    <scope>NUCLEOTIDE SEQUENCE [LARGE SCALE GENOMIC DNA]</scope>
    <source>
        <strain evidence="1 2">AFS081271</strain>
    </source>
</reference>
<sequence length="69" mass="8274">MKISINNPAKKQLIISVQLLFIFKVDEQKNVKVVGPFFANIYYDKRRKVVCYQRFKEEVLNKNRLALER</sequence>
<organism evidence="1 2">
    <name type="scientific">Bacillus anthracis</name>
    <name type="common">anthrax bacterium</name>
    <dbReference type="NCBI Taxonomy" id="1392"/>
    <lineage>
        <taxon>Bacteria</taxon>
        <taxon>Bacillati</taxon>
        <taxon>Bacillota</taxon>
        <taxon>Bacilli</taxon>
        <taxon>Bacillales</taxon>
        <taxon>Bacillaceae</taxon>
        <taxon>Bacillus</taxon>
        <taxon>Bacillus cereus group</taxon>
    </lineage>
</organism>
<comment type="caution">
    <text evidence="1">The sequence shown here is derived from an EMBL/GenBank/DDBJ whole genome shotgun (WGS) entry which is preliminary data.</text>
</comment>
<protein>
    <submittedName>
        <fullName evidence="1">Uncharacterized protein</fullName>
    </submittedName>
</protein>
<dbReference type="AlphaFoldDB" id="A0A2B0Y3S8"/>
<accession>A0A2B0Y3S8</accession>